<protein>
    <recommendedName>
        <fullName evidence="3">Lipocalin-like domain-containing protein</fullName>
    </recommendedName>
</protein>
<organism evidence="1 2">
    <name type="scientific">Candidatus Uhrbacteria bacterium RIFCSPHIGHO2_02_FULL_53_13</name>
    <dbReference type="NCBI Taxonomy" id="1802389"/>
    <lineage>
        <taxon>Bacteria</taxon>
        <taxon>Candidatus Uhriibacteriota</taxon>
    </lineage>
</organism>
<dbReference type="STRING" id="1802389.A3C17_00825"/>
<gene>
    <name evidence="1" type="ORF">A3C17_00825</name>
</gene>
<dbReference type="Proteomes" id="UP000177097">
    <property type="component" value="Unassembled WGS sequence"/>
</dbReference>
<evidence type="ECO:0000313" key="2">
    <source>
        <dbReference type="Proteomes" id="UP000177097"/>
    </source>
</evidence>
<evidence type="ECO:0000313" key="1">
    <source>
        <dbReference type="EMBL" id="OGL70743.1"/>
    </source>
</evidence>
<reference evidence="1 2" key="1">
    <citation type="journal article" date="2016" name="Nat. Commun.">
        <title>Thousands of microbial genomes shed light on interconnected biogeochemical processes in an aquifer system.</title>
        <authorList>
            <person name="Anantharaman K."/>
            <person name="Brown C.T."/>
            <person name="Hug L.A."/>
            <person name="Sharon I."/>
            <person name="Castelle C.J."/>
            <person name="Probst A.J."/>
            <person name="Thomas B.C."/>
            <person name="Singh A."/>
            <person name="Wilkins M.J."/>
            <person name="Karaoz U."/>
            <person name="Brodie E.L."/>
            <person name="Williams K.H."/>
            <person name="Hubbard S.S."/>
            <person name="Banfield J.F."/>
        </authorList>
    </citation>
    <scope>NUCLEOTIDE SEQUENCE [LARGE SCALE GENOMIC DNA]</scope>
</reference>
<proteinExistence type="predicted"/>
<sequence length="262" mass="27406">MCCHFEEAQGILFSLHIMYASMSLSFPRIGIIVFGLMLVGAGCSSSLLGSCLITTPWGSCIDENKIDSGLLGVWQLTDQTLQTPAGNVTNPFYGRTLTFKIETLDVPDPVNPSATITEVFGAYEESWGSETGTGDKEVATPSEGVAESACEVTGNAFGTWGAWHGSDFDNTNPDGTFPVQSQLEIAPSSGDGPIVVCSAGGSQVHAKAGSTPLGEGYGTFAVSGGGVVYDYTLDASLTTLVLTGENPVSDVKNILTFTRLSY</sequence>
<accession>A0A1F7TXK2</accession>
<dbReference type="AlphaFoldDB" id="A0A1F7TXK2"/>
<dbReference type="EMBL" id="MGDX01000025">
    <property type="protein sequence ID" value="OGL70743.1"/>
    <property type="molecule type" value="Genomic_DNA"/>
</dbReference>
<evidence type="ECO:0008006" key="3">
    <source>
        <dbReference type="Google" id="ProtNLM"/>
    </source>
</evidence>
<name>A0A1F7TXK2_9BACT</name>
<comment type="caution">
    <text evidence="1">The sequence shown here is derived from an EMBL/GenBank/DDBJ whole genome shotgun (WGS) entry which is preliminary data.</text>
</comment>